<sequence length="313" mass="35076">MGCLTCTCRAGIAQDTYDVQWQQSERLEHEELPNPFRMDSRPQDQSHFRVQWQQSEPLEHQELPNLFRMDSQPPEQSHFRVQWQQSEPLEHQELPNLFRVDSQPPEQSHFRVQWQQSEPLEHQELPNLFRMDSQPPELSHFRADFNPAFAYHSPNLSPPNNGPVNPYRNYGILKRSIDKVKPGSPCIQNFPGFCLKSCLTTDYNGCIVCNCTGTIANSNNNNGSSRRVSGNGLNIRLTLKPGSMGKSVDISDPNVANASGMFNVLGQMLASGPLQDPSNSSNFGNMGVVNAALVFNPANALNQNPAMSGMYSC</sequence>
<reference evidence="1 2" key="1">
    <citation type="submission" date="2024-11" db="EMBL/GenBank/DDBJ databases">
        <title>Chromosome-level genome assembly of the freshwater bivalve Anodonta woodiana.</title>
        <authorList>
            <person name="Chen X."/>
        </authorList>
    </citation>
    <scope>NUCLEOTIDE SEQUENCE [LARGE SCALE GENOMIC DNA]</scope>
    <source>
        <strain evidence="1">MN2024</strain>
        <tissue evidence="1">Gills</tissue>
    </source>
</reference>
<accession>A0ABD3XFS1</accession>
<comment type="caution">
    <text evidence="1">The sequence shown here is derived from an EMBL/GenBank/DDBJ whole genome shotgun (WGS) entry which is preliminary data.</text>
</comment>
<evidence type="ECO:0000313" key="1">
    <source>
        <dbReference type="EMBL" id="KAL3884595.1"/>
    </source>
</evidence>
<evidence type="ECO:0000313" key="2">
    <source>
        <dbReference type="Proteomes" id="UP001634394"/>
    </source>
</evidence>
<dbReference type="AlphaFoldDB" id="A0ABD3XFS1"/>
<protein>
    <submittedName>
        <fullName evidence="1">Uncharacterized protein</fullName>
    </submittedName>
</protein>
<dbReference type="Proteomes" id="UP001634394">
    <property type="component" value="Unassembled WGS sequence"/>
</dbReference>
<gene>
    <name evidence="1" type="ORF">ACJMK2_024726</name>
</gene>
<proteinExistence type="predicted"/>
<dbReference type="EMBL" id="JBJQND010000002">
    <property type="protein sequence ID" value="KAL3884595.1"/>
    <property type="molecule type" value="Genomic_DNA"/>
</dbReference>
<name>A0ABD3XFS1_SINWO</name>
<keyword evidence="2" id="KW-1185">Reference proteome</keyword>
<organism evidence="1 2">
    <name type="scientific">Sinanodonta woodiana</name>
    <name type="common">Chinese pond mussel</name>
    <name type="synonym">Anodonta woodiana</name>
    <dbReference type="NCBI Taxonomy" id="1069815"/>
    <lineage>
        <taxon>Eukaryota</taxon>
        <taxon>Metazoa</taxon>
        <taxon>Spiralia</taxon>
        <taxon>Lophotrochozoa</taxon>
        <taxon>Mollusca</taxon>
        <taxon>Bivalvia</taxon>
        <taxon>Autobranchia</taxon>
        <taxon>Heteroconchia</taxon>
        <taxon>Palaeoheterodonta</taxon>
        <taxon>Unionida</taxon>
        <taxon>Unionoidea</taxon>
        <taxon>Unionidae</taxon>
        <taxon>Unioninae</taxon>
        <taxon>Sinanodonta</taxon>
    </lineage>
</organism>